<keyword evidence="2" id="KW-1185">Reference proteome</keyword>
<accession>A0A9D4RBF1</accession>
<gene>
    <name evidence="1" type="ORF">DPMN_023066</name>
</gene>
<comment type="caution">
    <text evidence="1">The sequence shown here is derived from an EMBL/GenBank/DDBJ whole genome shotgun (WGS) entry which is preliminary data.</text>
</comment>
<dbReference type="Proteomes" id="UP000828390">
    <property type="component" value="Unassembled WGS sequence"/>
</dbReference>
<reference evidence="1" key="1">
    <citation type="journal article" date="2019" name="bioRxiv">
        <title>The Genome of the Zebra Mussel, Dreissena polymorpha: A Resource for Invasive Species Research.</title>
        <authorList>
            <person name="McCartney M.A."/>
            <person name="Auch B."/>
            <person name="Kono T."/>
            <person name="Mallez S."/>
            <person name="Zhang Y."/>
            <person name="Obille A."/>
            <person name="Becker A."/>
            <person name="Abrahante J.E."/>
            <person name="Garbe J."/>
            <person name="Badalamenti J.P."/>
            <person name="Herman A."/>
            <person name="Mangelson H."/>
            <person name="Liachko I."/>
            <person name="Sullivan S."/>
            <person name="Sone E.D."/>
            <person name="Koren S."/>
            <person name="Silverstein K.A.T."/>
            <person name="Beckman K.B."/>
            <person name="Gohl D.M."/>
        </authorList>
    </citation>
    <scope>NUCLEOTIDE SEQUENCE</scope>
    <source>
        <strain evidence="1">Duluth1</strain>
        <tissue evidence="1">Whole animal</tissue>
    </source>
</reference>
<name>A0A9D4RBF1_DREPO</name>
<organism evidence="1 2">
    <name type="scientific">Dreissena polymorpha</name>
    <name type="common">Zebra mussel</name>
    <name type="synonym">Mytilus polymorpha</name>
    <dbReference type="NCBI Taxonomy" id="45954"/>
    <lineage>
        <taxon>Eukaryota</taxon>
        <taxon>Metazoa</taxon>
        <taxon>Spiralia</taxon>
        <taxon>Lophotrochozoa</taxon>
        <taxon>Mollusca</taxon>
        <taxon>Bivalvia</taxon>
        <taxon>Autobranchia</taxon>
        <taxon>Heteroconchia</taxon>
        <taxon>Euheterodonta</taxon>
        <taxon>Imparidentia</taxon>
        <taxon>Neoheterodontei</taxon>
        <taxon>Myida</taxon>
        <taxon>Dreissenoidea</taxon>
        <taxon>Dreissenidae</taxon>
        <taxon>Dreissena</taxon>
    </lineage>
</organism>
<sequence>MHGYKLLSPLRGYNLLSPLNGYALLSSMHGYKLLSPMRGYKLLSPLHGYKQHSSMHGYKLLSPMHGSHVVGQFLSPHIRYFVTHNSSAWPPCKYCPHLSSRSGAVVVGGAIISLVLIKLNIVHVRKVTSQVGLCSRHKLICDDNFHVYGSFCFK</sequence>
<protein>
    <submittedName>
        <fullName evidence="1">Uncharacterized protein</fullName>
    </submittedName>
</protein>
<dbReference type="EMBL" id="JAIWYP010000002">
    <property type="protein sequence ID" value="KAH3860175.1"/>
    <property type="molecule type" value="Genomic_DNA"/>
</dbReference>
<evidence type="ECO:0000313" key="1">
    <source>
        <dbReference type="EMBL" id="KAH3860175.1"/>
    </source>
</evidence>
<evidence type="ECO:0000313" key="2">
    <source>
        <dbReference type="Proteomes" id="UP000828390"/>
    </source>
</evidence>
<proteinExistence type="predicted"/>
<reference evidence="1" key="2">
    <citation type="submission" date="2020-11" db="EMBL/GenBank/DDBJ databases">
        <authorList>
            <person name="McCartney M.A."/>
            <person name="Auch B."/>
            <person name="Kono T."/>
            <person name="Mallez S."/>
            <person name="Becker A."/>
            <person name="Gohl D.M."/>
            <person name="Silverstein K.A.T."/>
            <person name="Koren S."/>
            <person name="Bechman K.B."/>
            <person name="Herman A."/>
            <person name="Abrahante J.E."/>
            <person name="Garbe J."/>
        </authorList>
    </citation>
    <scope>NUCLEOTIDE SEQUENCE</scope>
    <source>
        <strain evidence="1">Duluth1</strain>
        <tissue evidence="1">Whole animal</tissue>
    </source>
</reference>
<dbReference type="AlphaFoldDB" id="A0A9D4RBF1"/>